<name>A0A4P7NWK7_9GAMM</name>
<evidence type="ECO:0000313" key="1">
    <source>
        <dbReference type="EMBL" id="QBZ82080.1"/>
    </source>
</evidence>
<dbReference type="Pfam" id="PF14070">
    <property type="entry name" value="YjfB_motility"/>
    <property type="match status" value="1"/>
</dbReference>
<dbReference type="InterPro" id="IPR025906">
    <property type="entry name" value="YjfB_motility"/>
</dbReference>
<dbReference type="AlphaFoldDB" id="A0A4P7NWK7"/>
<keyword evidence="2" id="KW-1185">Reference proteome</keyword>
<organism evidence="1 2">
    <name type="scientific">Hydrogenovibrio crunogenus</name>
    <dbReference type="NCBI Taxonomy" id="39765"/>
    <lineage>
        <taxon>Bacteria</taxon>
        <taxon>Pseudomonadati</taxon>
        <taxon>Pseudomonadota</taxon>
        <taxon>Gammaproteobacteria</taxon>
        <taxon>Thiotrichales</taxon>
        <taxon>Piscirickettsiaceae</taxon>
        <taxon>Hydrogenovibrio</taxon>
    </lineage>
</organism>
<sequence length="68" mass="7179">MDISPNAAVYAHQQQQTVNTHQQVQVTMLKKAMDMQAEGALALIQSLPGAPSAQALPANLGNHINTTA</sequence>
<dbReference type="Proteomes" id="UP000296201">
    <property type="component" value="Chromosome"/>
</dbReference>
<dbReference type="RefSeq" id="WP_135794841.1">
    <property type="nucleotide sequence ID" value="NZ_CP032096.1"/>
</dbReference>
<dbReference type="OrthoDB" id="5612752at2"/>
<reference evidence="1 2" key="1">
    <citation type="submission" date="2018-08" db="EMBL/GenBank/DDBJ databases">
        <title>Horizontal acquisition of hydrogen conversion ability and other habitat adaptations in Hydrogenovibrio crunogenus strains.</title>
        <authorList>
            <person name="Gonnella G."/>
            <person name="Adam N."/>
            <person name="Perner M."/>
        </authorList>
    </citation>
    <scope>NUCLEOTIDE SEQUENCE [LARGE SCALE GENOMIC DNA]</scope>
    <source>
        <strain evidence="1 2">SP-41</strain>
    </source>
</reference>
<evidence type="ECO:0000313" key="2">
    <source>
        <dbReference type="Proteomes" id="UP000296201"/>
    </source>
</evidence>
<protein>
    <submittedName>
        <fullName evidence="1">Putative motility protein</fullName>
    </submittedName>
</protein>
<gene>
    <name evidence="1" type="ORF">GHNINEIG_00104</name>
</gene>
<dbReference type="EMBL" id="CP032096">
    <property type="protein sequence ID" value="QBZ82080.1"/>
    <property type="molecule type" value="Genomic_DNA"/>
</dbReference>
<accession>A0A4P7NWK7</accession>
<proteinExistence type="predicted"/>